<organism evidence="9 10">
    <name type="scientific">Listeria booriae</name>
    <dbReference type="NCBI Taxonomy" id="1552123"/>
    <lineage>
        <taxon>Bacteria</taxon>
        <taxon>Bacillati</taxon>
        <taxon>Bacillota</taxon>
        <taxon>Bacilli</taxon>
        <taxon>Bacillales</taxon>
        <taxon>Listeriaceae</taxon>
        <taxon>Listeria</taxon>
    </lineage>
</organism>
<feature type="signal peptide" evidence="7">
    <location>
        <begin position="1"/>
        <end position="24"/>
    </location>
</feature>
<evidence type="ECO:0000256" key="7">
    <source>
        <dbReference type="SAM" id="SignalP"/>
    </source>
</evidence>
<evidence type="ECO:0000313" key="10">
    <source>
        <dbReference type="Proteomes" id="UP000591929"/>
    </source>
</evidence>
<comment type="caution">
    <text evidence="9">The sequence shown here is derived from an EMBL/GenBank/DDBJ whole genome shotgun (WGS) entry which is preliminary data.</text>
</comment>
<dbReference type="PROSITE" id="PS50847">
    <property type="entry name" value="GRAM_POS_ANCHORING"/>
    <property type="match status" value="1"/>
</dbReference>
<evidence type="ECO:0000256" key="5">
    <source>
        <dbReference type="ARBA" id="ARBA00023088"/>
    </source>
</evidence>
<comment type="subcellular location">
    <subcellularLocation>
        <location evidence="1">Secreted</location>
        <location evidence="1">Cell wall</location>
        <topology evidence="1">Peptidoglycan-anchor</topology>
    </subcellularLocation>
</comment>
<dbReference type="RefSeq" id="WP_185376013.1">
    <property type="nucleotide sequence ID" value="NZ_JAARPL010000002.1"/>
</dbReference>
<proteinExistence type="predicted"/>
<accession>A0A841Y5T4</accession>
<dbReference type="AlphaFoldDB" id="A0A841Y5T4"/>
<feature type="transmembrane region" description="Helical" evidence="6">
    <location>
        <begin position="70"/>
        <end position="90"/>
    </location>
</feature>
<evidence type="ECO:0000256" key="3">
    <source>
        <dbReference type="ARBA" id="ARBA00022525"/>
    </source>
</evidence>
<keyword evidence="4 7" id="KW-0732">Signal</keyword>
<feature type="chain" id="PRO_5033059367" evidence="7">
    <location>
        <begin position="25"/>
        <end position="97"/>
    </location>
</feature>
<evidence type="ECO:0000256" key="6">
    <source>
        <dbReference type="SAM" id="Phobius"/>
    </source>
</evidence>
<protein>
    <submittedName>
        <fullName evidence="9">LPXTG cell wall anchor domain-containing protein</fullName>
    </submittedName>
</protein>
<keyword evidence="2" id="KW-0134">Cell wall</keyword>
<evidence type="ECO:0000256" key="4">
    <source>
        <dbReference type="ARBA" id="ARBA00022729"/>
    </source>
</evidence>
<keyword evidence="3" id="KW-0964">Secreted</keyword>
<evidence type="ECO:0000259" key="8">
    <source>
        <dbReference type="PROSITE" id="PS50847"/>
    </source>
</evidence>
<sequence length="97" mass="10563">MKKTGFLILVAYCLLAYSPTTALASIDSKAESNGSIRFIEGDLEAPSPDDKQDNQDNLFDKLPETGDSSMFSVVALGFLLIGVGTCVILFKRKEEKK</sequence>
<dbReference type="Pfam" id="PF00746">
    <property type="entry name" value="Gram_pos_anchor"/>
    <property type="match status" value="1"/>
</dbReference>
<evidence type="ECO:0000256" key="2">
    <source>
        <dbReference type="ARBA" id="ARBA00022512"/>
    </source>
</evidence>
<keyword evidence="6" id="KW-0812">Transmembrane</keyword>
<dbReference type="Proteomes" id="UP000591929">
    <property type="component" value="Unassembled WGS sequence"/>
</dbReference>
<evidence type="ECO:0000313" key="9">
    <source>
        <dbReference type="EMBL" id="MBC1371294.1"/>
    </source>
</evidence>
<reference evidence="9 10" key="1">
    <citation type="submission" date="2020-03" db="EMBL/GenBank/DDBJ databases">
        <title>Soil Listeria distribution.</title>
        <authorList>
            <person name="Liao J."/>
            <person name="Wiedmann M."/>
        </authorList>
    </citation>
    <scope>NUCLEOTIDE SEQUENCE [LARGE SCALE GENOMIC DNA]</scope>
    <source>
        <strain evidence="9 10">FSL L7-1681</strain>
    </source>
</reference>
<gene>
    <name evidence="9" type="ORF">HB847_02850</name>
</gene>
<dbReference type="NCBIfam" id="TIGR01167">
    <property type="entry name" value="LPXTG_anchor"/>
    <property type="match status" value="1"/>
</dbReference>
<keyword evidence="6" id="KW-1133">Transmembrane helix</keyword>
<keyword evidence="5" id="KW-0572">Peptidoglycan-anchor</keyword>
<dbReference type="InterPro" id="IPR019931">
    <property type="entry name" value="LPXTG_anchor"/>
</dbReference>
<name>A0A841Y5T4_9LIST</name>
<keyword evidence="6" id="KW-0472">Membrane</keyword>
<evidence type="ECO:0000256" key="1">
    <source>
        <dbReference type="ARBA" id="ARBA00004168"/>
    </source>
</evidence>
<dbReference type="EMBL" id="JAARPL010000002">
    <property type="protein sequence ID" value="MBC1371294.1"/>
    <property type="molecule type" value="Genomic_DNA"/>
</dbReference>
<feature type="domain" description="Gram-positive cocci surface proteins LPxTG" evidence="8">
    <location>
        <begin position="62"/>
        <end position="97"/>
    </location>
</feature>